<organism evidence="1 2">
    <name type="scientific">Strongyloides papillosus</name>
    <name type="common">Intestinal threadworm</name>
    <dbReference type="NCBI Taxonomy" id="174720"/>
    <lineage>
        <taxon>Eukaryota</taxon>
        <taxon>Metazoa</taxon>
        <taxon>Ecdysozoa</taxon>
        <taxon>Nematoda</taxon>
        <taxon>Chromadorea</taxon>
        <taxon>Rhabditida</taxon>
        <taxon>Tylenchina</taxon>
        <taxon>Panagrolaimomorpha</taxon>
        <taxon>Strongyloidoidea</taxon>
        <taxon>Strongyloididae</taxon>
        <taxon>Strongyloides</taxon>
    </lineage>
</organism>
<protein>
    <submittedName>
        <fullName evidence="2">Uncharacterized protein</fullName>
    </submittedName>
</protein>
<proteinExistence type="predicted"/>
<dbReference type="AlphaFoldDB" id="A0A0N5C218"/>
<reference evidence="2" key="1">
    <citation type="submission" date="2017-02" db="UniProtKB">
        <authorList>
            <consortium name="WormBaseParasite"/>
        </authorList>
    </citation>
    <scope>IDENTIFICATION</scope>
</reference>
<evidence type="ECO:0000313" key="1">
    <source>
        <dbReference type="Proteomes" id="UP000046392"/>
    </source>
</evidence>
<evidence type="ECO:0000313" key="2">
    <source>
        <dbReference type="WBParaSite" id="SPAL_0001203250.1"/>
    </source>
</evidence>
<dbReference type="Proteomes" id="UP000046392">
    <property type="component" value="Unplaced"/>
</dbReference>
<accession>A0A0N5C218</accession>
<dbReference type="WBParaSite" id="SPAL_0001203250.1">
    <property type="protein sequence ID" value="SPAL_0001203250.1"/>
    <property type="gene ID" value="SPAL_0001203250"/>
</dbReference>
<name>A0A0N5C218_STREA</name>
<keyword evidence="1" id="KW-1185">Reference proteome</keyword>
<sequence>MNGTIPHFIDSYVKIGSIVCNASQMVVFGFDEQKIAVVENFFIYKISTQKAFAVEVFFSFMECSSIQYPYSLCFKFEHLQVDNS</sequence>